<feature type="transmembrane region" description="Helical" evidence="8">
    <location>
        <begin position="161"/>
        <end position="179"/>
    </location>
</feature>
<keyword evidence="5 8" id="KW-1133">Transmembrane helix</keyword>
<dbReference type="AlphaFoldDB" id="A0AAE3GGN0"/>
<dbReference type="Proteomes" id="UP001206128">
    <property type="component" value="Unassembled WGS sequence"/>
</dbReference>
<evidence type="ECO:0000256" key="1">
    <source>
        <dbReference type="ARBA" id="ARBA00004141"/>
    </source>
</evidence>
<dbReference type="NCBIfam" id="NF038066">
    <property type="entry name" value="MptB"/>
    <property type="match status" value="1"/>
</dbReference>
<evidence type="ECO:0000313" key="10">
    <source>
        <dbReference type="Proteomes" id="UP001206128"/>
    </source>
</evidence>
<feature type="transmembrane region" description="Helical" evidence="8">
    <location>
        <begin position="320"/>
        <end position="340"/>
    </location>
</feature>
<dbReference type="InterPro" id="IPR049829">
    <property type="entry name" value="MptA/B-like"/>
</dbReference>
<evidence type="ECO:0000256" key="4">
    <source>
        <dbReference type="ARBA" id="ARBA00022692"/>
    </source>
</evidence>
<dbReference type="Pfam" id="PF26314">
    <property type="entry name" value="MptA_B_family"/>
    <property type="match status" value="1"/>
</dbReference>
<feature type="transmembrane region" description="Helical" evidence="8">
    <location>
        <begin position="191"/>
        <end position="207"/>
    </location>
</feature>
<feature type="transmembrane region" description="Helical" evidence="8">
    <location>
        <begin position="415"/>
        <end position="433"/>
    </location>
</feature>
<dbReference type="EMBL" id="JAMTCK010000009">
    <property type="protein sequence ID" value="MCP2167328.1"/>
    <property type="molecule type" value="Genomic_DNA"/>
</dbReference>
<feature type="transmembrane region" description="Helical" evidence="8">
    <location>
        <begin position="237"/>
        <end position="264"/>
    </location>
</feature>
<dbReference type="GO" id="GO:0016757">
    <property type="term" value="F:glycosyltransferase activity"/>
    <property type="evidence" value="ECO:0007669"/>
    <property type="project" value="UniProtKB-KW"/>
</dbReference>
<keyword evidence="3" id="KW-0808">Transferase</keyword>
<feature type="transmembrane region" description="Helical" evidence="8">
    <location>
        <begin position="276"/>
        <end position="300"/>
    </location>
</feature>
<proteinExistence type="inferred from homology"/>
<keyword evidence="6 8" id="KW-0472">Membrane</keyword>
<evidence type="ECO:0000256" key="6">
    <source>
        <dbReference type="ARBA" id="ARBA00023136"/>
    </source>
</evidence>
<organism evidence="9 10">
    <name type="scientific">Goodfellowiella coeruleoviolacea</name>
    <dbReference type="NCBI Taxonomy" id="334858"/>
    <lineage>
        <taxon>Bacteria</taxon>
        <taxon>Bacillati</taxon>
        <taxon>Actinomycetota</taxon>
        <taxon>Actinomycetes</taxon>
        <taxon>Pseudonocardiales</taxon>
        <taxon>Pseudonocardiaceae</taxon>
        <taxon>Goodfellowiella</taxon>
    </lineage>
</organism>
<comment type="caution">
    <text evidence="9">The sequence shown here is derived from an EMBL/GenBank/DDBJ whole genome shotgun (WGS) entry which is preliminary data.</text>
</comment>
<keyword evidence="10" id="KW-1185">Reference proteome</keyword>
<feature type="transmembrane region" description="Helical" evidence="8">
    <location>
        <begin position="214"/>
        <end position="231"/>
    </location>
</feature>
<name>A0AAE3GGN0_9PSEU</name>
<comment type="similarity">
    <text evidence="7">Belongs to the MptA/B family.</text>
</comment>
<reference evidence="9" key="1">
    <citation type="submission" date="2022-06" db="EMBL/GenBank/DDBJ databases">
        <title>Genomic Encyclopedia of Archaeal and Bacterial Type Strains, Phase II (KMG-II): from individual species to whole genera.</title>
        <authorList>
            <person name="Goeker M."/>
        </authorList>
    </citation>
    <scope>NUCLEOTIDE SEQUENCE</scope>
    <source>
        <strain evidence="9">DSM 43935</strain>
    </source>
</reference>
<accession>A0AAE3GGN0</accession>
<feature type="transmembrane region" description="Helical" evidence="8">
    <location>
        <begin position="30"/>
        <end position="52"/>
    </location>
</feature>
<evidence type="ECO:0000256" key="5">
    <source>
        <dbReference type="ARBA" id="ARBA00022989"/>
    </source>
</evidence>
<feature type="transmembrane region" description="Helical" evidence="8">
    <location>
        <begin position="352"/>
        <end position="370"/>
    </location>
</feature>
<feature type="transmembrane region" description="Helical" evidence="8">
    <location>
        <begin position="445"/>
        <end position="462"/>
    </location>
</feature>
<evidence type="ECO:0000256" key="3">
    <source>
        <dbReference type="ARBA" id="ARBA00022679"/>
    </source>
</evidence>
<evidence type="ECO:0000256" key="7">
    <source>
        <dbReference type="ARBA" id="ARBA00043987"/>
    </source>
</evidence>
<protein>
    <submittedName>
        <fullName evidence="9">Alpha-1,6-mannosyltransferase</fullName>
    </submittedName>
</protein>
<comment type="subcellular location">
    <subcellularLocation>
        <location evidence="1">Membrane</location>
        <topology evidence="1">Multi-pass membrane protein</topology>
    </subcellularLocation>
</comment>
<dbReference type="GO" id="GO:0016020">
    <property type="term" value="C:membrane"/>
    <property type="evidence" value="ECO:0007669"/>
    <property type="project" value="UniProtKB-SubCell"/>
</dbReference>
<keyword evidence="2" id="KW-0328">Glycosyltransferase</keyword>
<gene>
    <name evidence="9" type="ORF">LX83_004201</name>
</gene>
<keyword evidence="4 8" id="KW-0812">Transmembrane</keyword>
<evidence type="ECO:0000313" key="9">
    <source>
        <dbReference type="EMBL" id="MCP2167328.1"/>
    </source>
</evidence>
<evidence type="ECO:0000256" key="8">
    <source>
        <dbReference type="SAM" id="Phobius"/>
    </source>
</evidence>
<feature type="transmembrane region" description="Helical" evidence="8">
    <location>
        <begin position="382"/>
        <end position="403"/>
    </location>
</feature>
<sequence>MRWLGFSGALLLTVATLLNAAATPRWLTTVPAVVLAAAVAGMGTVVLAWVLLGRLVVTGGDAAPGPRALKWTVLLWAGPLLAAPPLFSRDVESYLAQGAIAARGLDPYVLGPRQGLGPADELTRNMSGYWLDTPSPYGPLFTAVQRLIAQVTGEQQLTGLLLYRLVALVGVALVLWAVPRLAARAGVPANAALWLGVANPLLLWHFVAGVHNDALMLGLMLAGTVLALSAVDERVQWWRLSAGVLLIALAADVKLPAVVALAVVGTALARRLGGTLWHLALTGTAMLASVAVVSAVVSLATGLGFGWLTTLGTSGQVNSWMAPTNWFGFLTGGIGSLFGLRITQTMIGVGQLVGYALIACGAVVVVHRQLRGSLGELPALGLLLAVVVAFGPAVQPWYLLWAAVPLATCLPAGRARTTLAALVALFAVLLPPLGGNFSGKVGQLVAGYLGGALVVAALAFLARRGAPERTHTASARR</sequence>
<evidence type="ECO:0000256" key="2">
    <source>
        <dbReference type="ARBA" id="ARBA00022676"/>
    </source>
</evidence>